<dbReference type="RefSeq" id="WP_172961585.1">
    <property type="nucleotide sequence ID" value="NZ_AP017378.1"/>
</dbReference>
<dbReference type="GO" id="GO:0071709">
    <property type="term" value="P:membrane assembly"/>
    <property type="evidence" value="ECO:0007669"/>
    <property type="project" value="InterPro"/>
</dbReference>
<reference evidence="11 12" key="1">
    <citation type="journal article" date="2018" name="Sci. Adv.">
        <title>Multi-heme cytochromes provide a pathway for survival in energy-limited environments.</title>
        <authorList>
            <person name="Deng X."/>
            <person name="Dohmae N."/>
            <person name="Nealson K.H."/>
            <person name="Hashimoto K."/>
            <person name="Okamoto A."/>
        </authorList>
    </citation>
    <scope>NUCLEOTIDE SEQUENCE [LARGE SCALE GENOMIC DNA]</scope>
    <source>
        <strain evidence="11 12">IS5</strain>
    </source>
</reference>
<evidence type="ECO:0000256" key="8">
    <source>
        <dbReference type="NCBIfam" id="TIGR03303"/>
    </source>
</evidence>
<dbReference type="AlphaFoldDB" id="A0A2Z6AV32"/>
<keyword evidence="7" id="KW-0998">Cell outer membrane</keyword>
<dbReference type="HAMAP" id="MF_01430">
    <property type="entry name" value="OM_assembly_BamA"/>
    <property type="match status" value="1"/>
</dbReference>
<dbReference type="EMBL" id="AP017378">
    <property type="protein sequence ID" value="BBD07055.1"/>
    <property type="molecule type" value="Genomic_DNA"/>
</dbReference>
<evidence type="ECO:0000256" key="4">
    <source>
        <dbReference type="ARBA" id="ARBA00022729"/>
    </source>
</evidence>
<dbReference type="GO" id="GO:0009279">
    <property type="term" value="C:cell outer membrane"/>
    <property type="evidence" value="ECO:0007669"/>
    <property type="project" value="UniProtKB-UniRule"/>
</dbReference>
<dbReference type="KEGG" id="dfl:DFE_0329"/>
<accession>A0A2Z6AV32</accession>
<keyword evidence="4 9" id="KW-0732">Signal</keyword>
<evidence type="ECO:0000256" key="3">
    <source>
        <dbReference type="ARBA" id="ARBA00022692"/>
    </source>
</evidence>
<dbReference type="Pfam" id="PF07244">
    <property type="entry name" value="POTRA"/>
    <property type="match status" value="5"/>
</dbReference>
<evidence type="ECO:0000259" key="10">
    <source>
        <dbReference type="PROSITE" id="PS51779"/>
    </source>
</evidence>
<evidence type="ECO:0000256" key="9">
    <source>
        <dbReference type="SAM" id="SignalP"/>
    </source>
</evidence>
<keyword evidence="2" id="KW-1134">Transmembrane beta strand</keyword>
<sequence>MSKRANRFGLMVLLAAVLVCLAAGASVAQSPPDAGKIQLVILPFEVNADPELGYLKDSLPELLGEHLEKAGFSLVDQKTVNGLLEEHGIEYLDIATAKDLALLSSANWAVYGSFSQVGETISLDVRLVEAYGVQPAKPVFVVQEGLINVVPAIEDLAEKIRMELLRKERIEVIEVEGSKVLDKEVVLMRLRVSKGDIYDPKALNAELKNIYELGYFDDVSINVDNLPEGVKVTFVVKEKPRITVVDVLGVEELDRDDILELLNSKAGSVLNPKILADDLSKVKAEYRKEGYYNAKVSYELEEAEGGLARLNIVVDEGNKLYIENIRIVGAEGLDEDDLKDQLALSEHGMLSWFTGDGILQEDMLDRDSAVLQSYYGDQGYLEAKVGQPRVEFLEDGISVTFEVEEGRRYKAGTITYQGDLLETPEELGKLIETDDQRDDDEYVSRSQLRDDAQTLTKYYSDYGYAFAEVDYQIKPNPETLIADIVFELHKRQKIYIRRVMIEGNTRTRDNVIRREMRLTDGDLFSGSKLSRSTQRLNYLGFFELADVETVPTDDPSQMDLKVKVKETTTGQLTGGIGWSSADGVYFMATVAENNLFGKGYTASVDGAWGGDTTRYTVKFMNPHVYDSPWKFGVDIYDWDDDYDDYDISKVGTRIRTGHPIGEYTYWNAYYELENYKVTDVDDDATDSILDIEGDNWKSMISNEIVRNTLDRRLNPTSGMKSRVTLEYSGGVIGGSDDYIKFIADHTQYWPMWWDHVFHFHAQIGYVMEQFNGNDVPVHERFYLGGIDDVRGYKNNYISPREDDDKVGGNKVFFTNFEYLFPIMDELGVMGLAFFDAGEVWAKGDELDFDLKKSVGCGIRWYSPMGPLRLEYGYALDTIEEQGSKSRLEFSIGQFF</sequence>
<comment type="subcellular location">
    <subcellularLocation>
        <location evidence="1">Membrane</location>
    </subcellularLocation>
</comment>
<feature type="chain" id="PRO_5039896139" description="Outer membrane protein assembly factor BamA" evidence="9">
    <location>
        <begin position="29"/>
        <end position="895"/>
    </location>
</feature>
<dbReference type="Gene3D" id="2.40.160.50">
    <property type="entry name" value="membrane protein fhac: a member of the omp85/tpsb transporter family"/>
    <property type="match status" value="1"/>
</dbReference>
<feature type="domain" description="POTRA" evidence="10">
    <location>
        <begin position="240"/>
        <end position="317"/>
    </location>
</feature>
<dbReference type="InterPro" id="IPR010827">
    <property type="entry name" value="BamA/TamA_POTRA"/>
</dbReference>
<dbReference type="InterPro" id="IPR000184">
    <property type="entry name" value="Bac_surfAg_D15"/>
</dbReference>
<evidence type="ECO:0000256" key="1">
    <source>
        <dbReference type="ARBA" id="ARBA00004370"/>
    </source>
</evidence>
<dbReference type="InterPro" id="IPR034746">
    <property type="entry name" value="POTRA"/>
</dbReference>
<evidence type="ECO:0000256" key="6">
    <source>
        <dbReference type="ARBA" id="ARBA00023136"/>
    </source>
</evidence>
<evidence type="ECO:0000256" key="5">
    <source>
        <dbReference type="ARBA" id="ARBA00022737"/>
    </source>
</evidence>
<dbReference type="PROSITE" id="PS51779">
    <property type="entry name" value="POTRA"/>
    <property type="match status" value="4"/>
</dbReference>
<dbReference type="Proteomes" id="UP000269883">
    <property type="component" value="Chromosome"/>
</dbReference>
<dbReference type="NCBIfam" id="TIGR03303">
    <property type="entry name" value="OM_YaeT"/>
    <property type="match status" value="1"/>
</dbReference>
<dbReference type="InterPro" id="IPR023707">
    <property type="entry name" value="OM_assembly_BamA"/>
</dbReference>
<feature type="domain" description="POTRA" evidence="10">
    <location>
        <begin position="320"/>
        <end position="406"/>
    </location>
</feature>
<organism evidence="11 12">
    <name type="scientific">Desulfovibrio ferrophilus</name>
    <dbReference type="NCBI Taxonomy" id="241368"/>
    <lineage>
        <taxon>Bacteria</taxon>
        <taxon>Pseudomonadati</taxon>
        <taxon>Thermodesulfobacteriota</taxon>
        <taxon>Desulfovibrionia</taxon>
        <taxon>Desulfovibrionales</taxon>
        <taxon>Desulfovibrionaceae</taxon>
        <taxon>Desulfovibrio</taxon>
    </lineage>
</organism>
<gene>
    <name evidence="11" type="primary">bamA</name>
    <name evidence="11" type="ORF">DFE_0329</name>
</gene>
<keyword evidence="6" id="KW-0472">Membrane</keyword>
<dbReference type="Pfam" id="PF01103">
    <property type="entry name" value="Omp85"/>
    <property type="match status" value="1"/>
</dbReference>
<keyword evidence="5" id="KW-0677">Repeat</keyword>
<proteinExistence type="inferred from homology"/>
<dbReference type="PANTHER" id="PTHR12815">
    <property type="entry name" value="SORTING AND ASSEMBLY MACHINERY SAMM50 PROTEIN FAMILY MEMBER"/>
    <property type="match status" value="1"/>
</dbReference>
<feature type="domain" description="POTRA" evidence="10">
    <location>
        <begin position="494"/>
        <end position="567"/>
    </location>
</feature>
<keyword evidence="12" id="KW-1185">Reference proteome</keyword>
<keyword evidence="3" id="KW-0812">Transmembrane</keyword>
<evidence type="ECO:0000256" key="7">
    <source>
        <dbReference type="ARBA" id="ARBA00023237"/>
    </source>
</evidence>
<dbReference type="InterPro" id="IPR039910">
    <property type="entry name" value="D15-like"/>
</dbReference>
<evidence type="ECO:0000313" key="12">
    <source>
        <dbReference type="Proteomes" id="UP000269883"/>
    </source>
</evidence>
<dbReference type="PIRSF" id="PIRSF006076">
    <property type="entry name" value="OM_assembly_OMP85"/>
    <property type="match status" value="1"/>
</dbReference>
<dbReference type="PANTHER" id="PTHR12815:SF47">
    <property type="entry name" value="TRANSLOCATION AND ASSEMBLY MODULE SUBUNIT TAMA"/>
    <property type="match status" value="1"/>
</dbReference>
<feature type="domain" description="POTRA" evidence="10">
    <location>
        <begin position="168"/>
        <end position="239"/>
    </location>
</feature>
<evidence type="ECO:0000256" key="2">
    <source>
        <dbReference type="ARBA" id="ARBA00022452"/>
    </source>
</evidence>
<feature type="signal peptide" evidence="9">
    <location>
        <begin position="1"/>
        <end position="28"/>
    </location>
</feature>
<name>A0A2Z6AV32_9BACT</name>
<protein>
    <recommendedName>
        <fullName evidence="8">Outer membrane protein assembly factor BamA</fullName>
    </recommendedName>
</protein>
<evidence type="ECO:0000313" key="11">
    <source>
        <dbReference type="EMBL" id="BBD07055.1"/>
    </source>
</evidence>
<dbReference type="Gene3D" id="3.10.20.310">
    <property type="entry name" value="membrane protein fhac"/>
    <property type="match status" value="5"/>
</dbReference>